<keyword evidence="3" id="KW-1185">Reference proteome</keyword>
<gene>
    <name evidence="2" type="ORF">NDU88_003312</name>
</gene>
<keyword evidence="1" id="KW-1133">Transmembrane helix</keyword>
<organism evidence="2 3">
    <name type="scientific">Pleurodeles waltl</name>
    <name type="common">Iberian ribbed newt</name>
    <dbReference type="NCBI Taxonomy" id="8319"/>
    <lineage>
        <taxon>Eukaryota</taxon>
        <taxon>Metazoa</taxon>
        <taxon>Chordata</taxon>
        <taxon>Craniata</taxon>
        <taxon>Vertebrata</taxon>
        <taxon>Euteleostomi</taxon>
        <taxon>Amphibia</taxon>
        <taxon>Batrachia</taxon>
        <taxon>Caudata</taxon>
        <taxon>Salamandroidea</taxon>
        <taxon>Salamandridae</taxon>
        <taxon>Pleurodelinae</taxon>
        <taxon>Pleurodeles</taxon>
    </lineage>
</organism>
<proteinExistence type="predicted"/>
<keyword evidence="1" id="KW-0812">Transmembrane</keyword>
<reference evidence="2" key="1">
    <citation type="journal article" date="2022" name="bioRxiv">
        <title>Sequencing and chromosome-scale assembly of the giantPleurodeles waltlgenome.</title>
        <authorList>
            <person name="Brown T."/>
            <person name="Elewa A."/>
            <person name="Iarovenko S."/>
            <person name="Subramanian E."/>
            <person name="Araus A.J."/>
            <person name="Petzold A."/>
            <person name="Susuki M."/>
            <person name="Suzuki K.-i.T."/>
            <person name="Hayashi T."/>
            <person name="Toyoda A."/>
            <person name="Oliveira C."/>
            <person name="Osipova E."/>
            <person name="Leigh N.D."/>
            <person name="Simon A."/>
            <person name="Yun M.H."/>
        </authorList>
    </citation>
    <scope>NUCLEOTIDE SEQUENCE</scope>
    <source>
        <strain evidence="2">20211129_DDA</strain>
        <tissue evidence="2">Liver</tissue>
    </source>
</reference>
<name>A0AAV7VGS5_PLEWA</name>
<dbReference type="EMBL" id="JANPWB010000003">
    <property type="protein sequence ID" value="KAJ1199478.1"/>
    <property type="molecule type" value="Genomic_DNA"/>
</dbReference>
<dbReference type="Proteomes" id="UP001066276">
    <property type="component" value="Chromosome 2_1"/>
</dbReference>
<sequence>MLKTNVTRWRDSVPYLLYSLRQLPCETANLEDAMPLPQVFPLHAACSHAFSLSLVRLRSAMGPATSLHSLPRASTVFTPASPRCADCSTFLGCSSHSYAVSACGLAAPRSSGSGSIFCGDGEGQLEEHLVSQVVSMQKQSGFFNSVEASVRLRMGEEKEREYASKILIAKPSVNSRRLKKTNAEDKKLMTISLFGLLGCITTVGFEKISLG</sequence>
<evidence type="ECO:0000313" key="3">
    <source>
        <dbReference type="Proteomes" id="UP001066276"/>
    </source>
</evidence>
<protein>
    <submittedName>
        <fullName evidence="2">Uncharacterized protein</fullName>
    </submittedName>
</protein>
<comment type="caution">
    <text evidence="2">The sequence shown here is derived from an EMBL/GenBank/DDBJ whole genome shotgun (WGS) entry which is preliminary data.</text>
</comment>
<dbReference type="AlphaFoldDB" id="A0AAV7VGS5"/>
<accession>A0AAV7VGS5</accession>
<evidence type="ECO:0000313" key="2">
    <source>
        <dbReference type="EMBL" id="KAJ1199478.1"/>
    </source>
</evidence>
<evidence type="ECO:0000256" key="1">
    <source>
        <dbReference type="SAM" id="Phobius"/>
    </source>
</evidence>
<feature type="transmembrane region" description="Helical" evidence="1">
    <location>
        <begin position="188"/>
        <end position="205"/>
    </location>
</feature>
<keyword evidence="1" id="KW-0472">Membrane</keyword>